<feature type="transmembrane region" description="Helical" evidence="7">
    <location>
        <begin position="530"/>
        <end position="549"/>
    </location>
</feature>
<feature type="transmembrane region" description="Helical" evidence="7">
    <location>
        <begin position="729"/>
        <end position="746"/>
    </location>
</feature>
<feature type="transmembrane region" description="Helical" evidence="7">
    <location>
        <begin position="854"/>
        <end position="876"/>
    </location>
</feature>
<keyword evidence="4 7" id="KW-1133">Transmembrane helix</keyword>
<name>A0ABD1JFN7_9TELE</name>
<evidence type="ECO:0000259" key="8">
    <source>
        <dbReference type="PROSITE" id="PS50156"/>
    </source>
</evidence>
<feature type="transmembrane region" description="Helical" evidence="7">
    <location>
        <begin position="328"/>
        <end position="348"/>
    </location>
</feature>
<evidence type="ECO:0000256" key="1">
    <source>
        <dbReference type="ARBA" id="ARBA00004141"/>
    </source>
</evidence>
<dbReference type="InterPro" id="IPR003392">
    <property type="entry name" value="PTHD_SSD"/>
</dbReference>
<dbReference type="PANTHER" id="PTHR10796">
    <property type="entry name" value="PATCHED-RELATED"/>
    <property type="match status" value="1"/>
</dbReference>
<keyword evidence="10" id="KW-1185">Reference proteome</keyword>
<evidence type="ECO:0000313" key="9">
    <source>
        <dbReference type="EMBL" id="KAL2085857.1"/>
    </source>
</evidence>
<dbReference type="InterPro" id="IPR051697">
    <property type="entry name" value="Patched_domain-protein"/>
</dbReference>
<sequence length="915" mass="103908">MVVNGRLERLGSRRFFLALILWIHSRMLRQVLHEGLRTSFHKLGHFVANHPVFFASAPVVISILLGASFSRYRIEENVEYLLAPKHSLAKIEGNLVDSLFPVNRSKHTLYSDLQTPGRYGRVIVTSRRGSILEPQYVDLVLKLHRTVTQLQVPMLRFNYTFNHLCLLDDAKNCIVDDIIHALAETQAARASNRSTPPLRYPITSLRDGREAYIGHQLGGVQPSASGRDGVRVARALQLTYYLHAASPLNEMVAARWELAFCAELERFGRQHPELALYPFTSSSLQRDFQRTSRVSEQPLLFSLVVCLALAVLCCSMRDCVRTKPWLGLLALVTISLATLTSAGIFNLVGGKYNSTYLGIPFVMLGHGLFGTFEMLSSWRRTREDQHVKERVAAVFSDCLLPFTASTALHLVTFGIGASPFTNIEAVRLFCRNACLSVLFNYLYILTFFGSNLVFAGYLENNYRHSLFCRRVPKPELLQQKPAWYRFLMYTQYNEGPASEPDMHAYESHLLVAFMKRYYCDWITNTYVKPFVVLFYLVYVSFALMGYLQVSEGSDLSNMVATETGTIAYMRAQQRYFSSYSPVIGFYIYESIEYWNASVQEDLLEYTKGFERISWFESYLNYLHGLNVSASLPRSNFTERLRSGFLRQPRYLHFSDDIIFARRADGDFEVVASRMFLVAKTTENKREEMSILLDTLRKLSLTSRIKFIIFNPSFVYMDRYASSVGAPLKNSYIAALFLLFFSTFLAADPLVNAWLTVTVASVEFGVVGFMTLWQVELDCVSVLCLIYGVNYAVDSSAPLVSAFVLGREHSRTRWVKLALERHGVPALQSYLCYGAALLPVAAVPSNLTGTLFRCLFLTMLITAFHCLAILPVLLTFLPPSKRKKRERKRGGADARDEIECVEMVDSTRVVDQITTV</sequence>
<evidence type="ECO:0000256" key="4">
    <source>
        <dbReference type="ARBA" id="ARBA00022989"/>
    </source>
</evidence>
<feature type="transmembrane region" description="Helical" evidence="7">
    <location>
        <begin position="354"/>
        <end position="372"/>
    </location>
</feature>
<evidence type="ECO:0000256" key="6">
    <source>
        <dbReference type="ARBA" id="ARBA00023180"/>
    </source>
</evidence>
<accession>A0ABD1JFN7</accession>
<feature type="transmembrane region" description="Helical" evidence="7">
    <location>
        <begin position="753"/>
        <end position="772"/>
    </location>
</feature>
<feature type="transmembrane region" description="Helical" evidence="7">
    <location>
        <begin position="299"/>
        <end position="316"/>
    </location>
</feature>
<evidence type="ECO:0000256" key="3">
    <source>
        <dbReference type="ARBA" id="ARBA00022692"/>
    </source>
</evidence>
<evidence type="ECO:0000256" key="7">
    <source>
        <dbReference type="SAM" id="Phobius"/>
    </source>
</evidence>
<feature type="transmembrane region" description="Helical" evidence="7">
    <location>
        <begin position="825"/>
        <end position="842"/>
    </location>
</feature>
<keyword evidence="6" id="KW-0325">Glycoprotein</keyword>
<protein>
    <recommendedName>
        <fullName evidence="8">SSD domain-containing protein</fullName>
    </recommendedName>
</protein>
<gene>
    <name evidence="9" type="ORF">ACEWY4_019177</name>
</gene>
<proteinExistence type="inferred from homology"/>
<dbReference type="Proteomes" id="UP001591681">
    <property type="component" value="Unassembled WGS sequence"/>
</dbReference>
<keyword evidence="5 7" id="KW-0472">Membrane</keyword>
<dbReference type="EMBL" id="JBHFQA010000016">
    <property type="protein sequence ID" value="KAL2085857.1"/>
    <property type="molecule type" value="Genomic_DNA"/>
</dbReference>
<dbReference type="Gene3D" id="1.20.1640.10">
    <property type="entry name" value="Multidrug efflux transporter AcrB transmembrane domain"/>
    <property type="match status" value="2"/>
</dbReference>
<feature type="domain" description="SSD" evidence="8">
    <location>
        <begin position="295"/>
        <end position="454"/>
    </location>
</feature>
<comment type="caution">
    <text evidence="9">The sequence shown here is derived from an EMBL/GenBank/DDBJ whole genome shotgun (WGS) entry which is preliminary data.</text>
</comment>
<evidence type="ECO:0000256" key="2">
    <source>
        <dbReference type="ARBA" id="ARBA00005585"/>
    </source>
</evidence>
<dbReference type="AlphaFoldDB" id="A0ABD1JFN7"/>
<organism evidence="9 10">
    <name type="scientific">Coilia grayii</name>
    <name type="common">Gray's grenadier anchovy</name>
    <dbReference type="NCBI Taxonomy" id="363190"/>
    <lineage>
        <taxon>Eukaryota</taxon>
        <taxon>Metazoa</taxon>
        <taxon>Chordata</taxon>
        <taxon>Craniata</taxon>
        <taxon>Vertebrata</taxon>
        <taxon>Euteleostomi</taxon>
        <taxon>Actinopterygii</taxon>
        <taxon>Neopterygii</taxon>
        <taxon>Teleostei</taxon>
        <taxon>Clupei</taxon>
        <taxon>Clupeiformes</taxon>
        <taxon>Clupeoidei</taxon>
        <taxon>Engraulidae</taxon>
        <taxon>Coilinae</taxon>
        <taxon>Coilia</taxon>
    </lineage>
</organism>
<dbReference type="Pfam" id="PF02460">
    <property type="entry name" value="Patched"/>
    <property type="match status" value="1"/>
</dbReference>
<comment type="similarity">
    <text evidence="2">Belongs to the patched family.</text>
</comment>
<reference evidence="9 10" key="1">
    <citation type="submission" date="2024-09" db="EMBL/GenBank/DDBJ databases">
        <title>A chromosome-level genome assembly of Gray's grenadier anchovy, Coilia grayii.</title>
        <authorList>
            <person name="Fu Z."/>
        </authorList>
    </citation>
    <scope>NUCLEOTIDE SEQUENCE [LARGE SCALE GENOMIC DNA]</scope>
    <source>
        <strain evidence="9">G4</strain>
        <tissue evidence="9">Muscle</tissue>
    </source>
</reference>
<evidence type="ECO:0000256" key="5">
    <source>
        <dbReference type="ARBA" id="ARBA00023136"/>
    </source>
</evidence>
<dbReference type="InterPro" id="IPR000731">
    <property type="entry name" value="SSD"/>
</dbReference>
<dbReference type="GO" id="GO:0016020">
    <property type="term" value="C:membrane"/>
    <property type="evidence" value="ECO:0007669"/>
    <property type="project" value="UniProtKB-SubCell"/>
</dbReference>
<dbReference type="SUPFAM" id="SSF82866">
    <property type="entry name" value="Multidrug efflux transporter AcrB transmembrane domain"/>
    <property type="match status" value="2"/>
</dbReference>
<evidence type="ECO:0000313" key="10">
    <source>
        <dbReference type="Proteomes" id="UP001591681"/>
    </source>
</evidence>
<comment type="subcellular location">
    <subcellularLocation>
        <location evidence="1">Membrane</location>
        <topology evidence="1">Multi-pass membrane protein</topology>
    </subcellularLocation>
</comment>
<keyword evidence="3 7" id="KW-0812">Transmembrane</keyword>
<dbReference type="PANTHER" id="PTHR10796:SF36">
    <property type="entry name" value="PATCHED DOMAIN-CONTAINING PROTEIN 1"/>
    <property type="match status" value="1"/>
</dbReference>
<feature type="transmembrane region" description="Helical" evidence="7">
    <location>
        <begin position="784"/>
        <end position="804"/>
    </location>
</feature>
<feature type="transmembrane region" description="Helical" evidence="7">
    <location>
        <begin position="393"/>
        <end position="417"/>
    </location>
</feature>
<dbReference type="PROSITE" id="PS50156">
    <property type="entry name" value="SSD"/>
    <property type="match status" value="1"/>
</dbReference>
<feature type="transmembrane region" description="Helical" evidence="7">
    <location>
        <begin position="437"/>
        <end position="458"/>
    </location>
</feature>